<dbReference type="InterPro" id="IPR042120">
    <property type="entry name" value="MutL_C_dimsub"/>
</dbReference>
<accession>H5S8Y3</accession>
<dbReference type="SUPFAM" id="SSF55874">
    <property type="entry name" value="ATPase domain of HSP90 chaperone/DNA topoisomerase II/histidine kinase"/>
    <property type="match status" value="1"/>
</dbReference>
<feature type="domain" description="DNA mismatch repair protein S5" evidence="6">
    <location>
        <begin position="208"/>
        <end position="326"/>
    </location>
</feature>
<keyword evidence="3 4" id="KW-0234">DNA repair</keyword>
<proteinExistence type="inferred from homology"/>
<dbReference type="CDD" id="cd00782">
    <property type="entry name" value="MutL_Trans"/>
    <property type="match status" value="1"/>
</dbReference>
<keyword evidence="2 4" id="KW-0227">DNA damage</keyword>
<dbReference type="PROSITE" id="PS00058">
    <property type="entry name" value="DNA_MISMATCH_REPAIR_1"/>
    <property type="match status" value="1"/>
</dbReference>
<dbReference type="GO" id="GO:0140664">
    <property type="term" value="F:ATP-dependent DNA damage sensor activity"/>
    <property type="evidence" value="ECO:0007669"/>
    <property type="project" value="InterPro"/>
</dbReference>
<dbReference type="HAMAP" id="MF_00149">
    <property type="entry name" value="DNA_mis_repair"/>
    <property type="match status" value="1"/>
</dbReference>
<dbReference type="Pfam" id="PF01119">
    <property type="entry name" value="DNA_mis_repair"/>
    <property type="match status" value="1"/>
</dbReference>
<dbReference type="InterPro" id="IPR020667">
    <property type="entry name" value="DNA_mismatch_repair_MutL"/>
</dbReference>
<evidence type="ECO:0000256" key="2">
    <source>
        <dbReference type="ARBA" id="ARBA00022763"/>
    </source>
</evidence>
<dbReference type="InterPro" id="IPR014721">
    <property type="entry name" value="Ribsml_uS5_D2-typ_fold_subgr"/>
</dbReference>
<dbReference type="InterPro" id="IPR042121">
    <property type="entry name" value="MutL_C_regsub"/>
</dbReference>
<protein>
    <recommendedName>
        <fullName evidence="4">DNA mismatch repair protein MutL</fullName>
    </recommendedName>
</protein>
<dbReference type="InterPro" id="IPR036890">
    <property type="entry name" value="HATPase_C_sf"/>
</dbReference>
<dbReference type="InterPro" id="IPR013507">
    <property type="entry name" value="DNA_mismatch_S5_2-like"/>
</dbReference>
<dbReference type="Pfam" id="PF08676">
    <property type="entry name" value="MutL_C"/>
    <property type="match status" value="1"/>
</dbReference>
<dbReference type="CDD" id="cd16926">
    <property type="entry name" value="HATPase_MutL-MLH-PMS-like"/>
    <property type="match status" value="1"/>
</dbReference>
<dbReference type="FunFam" id="3.30.565.10:FF:000003">
    <property type="entry name" value="DNA mismatch repair endonuclease MutL"/>
    <property type="match status" value="1"/>
</dbReference>
<dbReference type="InterPro" id="IPR038973">
    <property type="entry name" value="MutL/Mlh/Pms-like"/>
</dbReference>
<evidence type="ECO:0000259" key="5">
    <source>
        <dbReference type="SMART" id="SM00853"/>
    </source>
</evidence>
<dbReference type="InterPro" id="IPR014762">
    <property type="entry name" value="DNA_mismatch_repair_CS"/>
</dbReference>
<evidence type="ECO:0000256" key="3">
    <source>
        <dbReference type="ARBA" id="ARBA00023204"/>
    </source>
</evidence>
<dbReference type="PANTHER" id="PTHR10073:SF12">
    <property type="entry name" value="DNA MISMATCH REPAIR PROTEIN MLH1"/>
    <property type="match status" value="1"/>
</dbReference>
<dbReference type="EMBL" id="AP011634">
    <property type="protein sequence ID" value="BAL52619.1"/>
    <property type="molecule type" value="Genomic_DNA"/>
</dbReference>
<dbReference type="InterPro" id="IPR020568">
    <property type="entry name" value="Ribosomal_Su5_D2-typ_SF"/>
</dbReference>
<evidence type="ECO:0000313" key="7">
    <source>
        <dbReference type="EMBL" id="BAL52490.1"/>
    </source>
</evidence>
<reference evidence="8" key="1">
    <citation type="journal article" date="2005" name="Environ. Microbiol.">
        <title>Genetic and functional properties of uncultivated thermophilic crenarchaeotes from a subsurface gold mine as revealed by analysis of genome fragments.</title>
        <authorList>
            <person name="Nunoura T."/>
            <person name="Hirayama H."/>
            <person name="Takami H."/>
            <person name="Oida H."/>
            <person name="Nishi S."/>
            <person name="Shimamura S."/>
            <person name="Suzuki Y."/>
            <person name="Inagaki F."/>
            <person name="Takai K."/>
            <person name="Nealson K.H."/>
            <person name="Horikoshi K."/>
        </authorList>
    </citation>
    <scope>NUCLEOTIDE SEQUENCE</scope>
</reference>
<dbReference type="AlphaFoldDB" id="H5S8Y3"/>
<dbReference type="NCBIfam" id="TIGR00585">
    <property type="entry name" value="mutl"/>
    <property type="match status" value="1"/>
</dbReference>
<comment type="function">
    <text evidence="4">This protein is involved in the repair of mismatches in DNA. It is required for dam-dependent methyl-directed DNA mismatch repair. May act as a 'molecular matchmaker', a protein that promotes the formation of a stable complex between two or more DNA-binding proteins in an ATP-dependent manner without itself being part of a final effector complex.</text>
</comment>
<evidence type="ECO:0000256" key="4">
    <source>
        <dbReference type="HAMAP-Rule" id="MF_00149"/>
    </source>
</evidence>
<dbReference type="Gene3D" id="3.30.230.10">
    <property type="match status" value="1"/>
</dbReference>
<gene>
    <name evidence="4" type="primary">mutL</name>
    <name evidence="7" type="ORF">HGMM_F01E02C33</name>
    <name evidence="8" type="ORF">HGMM_F01H03C21</name>
</gene>
<sequence length="581" mass="64903">MKVKVLDAHLVNKIAAGEVIERPASVAKELIENALDAGATKIELSVGGGGEHRLCVADDGEGMTQDDLLLAVQRHTTSKISSEEDLFHIRTLGFRGEALASIVEVSKTVITSKSDDSPEGVRVELEGGRVISVKAAGRARGTTVDVRELFFNVPARRKFLKSQKTEFFHIVRVVKRFALAYPTVHFRLEHDGKTILDLPPTSELRQTIAQLYTAELARALLDVHTAIPGITVRGLVSPAQLTRPDRSEQFLFVNGRFVKDTQINYAISQAYESVLKGDQHPYIFLFIEIDPRAVDVNVHPQKAEVRFAEPIKVQAVVKQAITKALTSAHAVPRLEKTDLTREPPSRLRGGAGGEVIEPDEKLDLRKEFTEVRQQPLVSPSVAPEPVPSFRVLGQLHGTYIIVQTESGLEIIDQHVAHERILYERFLAQLKEQRVLRQRLLIPITIEMPPDKAELLAAHLRDLDERLGIGIEHFGGGTFIVRDWPQVLTSDWSKADFTETVERVLAVLEHEAEPALEELAKTLAARVACEAAVVKNKPLRPEEMTELIRQLKQTQNPHRCPHGRPIVLAYSLEELEKRFGRR</sequence>
<dbReference type="InterPro" id="IPR014790">
    <property type="entry name" value="MutL_C"/>
</dbReference>
<dbReference type="SUPFAM" id="SSF118116">
    <property type="entry name" value="DNA mismatch repair protein MutL"/>
    <property type="match status" value="1"/>
</dbReference>
<dbReference type="Gene3D" id="3.30.1370.100">
    <property type="entry name" value="MutL, C-terminal domain, regulatory subdomain"/>
    <property type="match status" value="1"/>
</dbReference>
<dbReference type="GO" id="GO:0030983">
    <property type="term" value="F:mismatched DNA binding"/>
    <property type="evidence" value="ECO:0007669"/>
    <property type="project" value="InterPro"/>
</dbReference>
<dbReference type="SMART" id="SM01340">
    <property type="entry name" value="DNA_mis_repair"/>
    <property type="match status" value="1"/>
</dbReference>
<dbReference type="GO" id="GO:0032300">
    <property type="term" value="C:mismatch repair complex"/>
    <property type="evidence" value="ECO:0007669"/>
    <property type="project" value="InterPro"/>
</dbReference>
<comment type="similarity">
    <text evidence="1 4">Belongs to the DNA mismatch repair MutL/HexB family.</text>
</comment>
<evidence type="ECO:0000256" key="1">
    <source>
        <dbReference type="ARBA" id="ARBA00006082"/>
    </source>
</evidence>
<name>H5S8Y3_9BACT</name>
<dbReference type="Gene3D" id="3.30.565.10">
    <property type="entry name" value="Histidine kinase-like ATPase, C-terminal domain"/>
    <property type="match status" value="1"/>
</dbReference>
<dbReference type="SUPFAM" id="SSF54211">
    <property type="entry name" value="Ribosomal protein S5 domain 2-like"/>
    <property type="match status" value="1"/>
</dbReference>
<dbReference type="PANTHER" id="PTHR10073">
    <property type="entry name" value="DNA MISMATCH REPAIR PROTEIN MLH, PMS, MUTL"/>
    <property type="match status" value="1"/>
</dbReference>
<evidence type="ECO:0000313" key="8">
    <source>
        <dbReference type="EMBL" id="BAL52619.1"/>
    </source>
</evidence>
<dbReference type="GO" id="GO:0005524">
    <property type="term" value="F:ATP binding"/>
    <property type="evidence" value="ECO:0007669"/>
    <property type="project" value="InterPro"/>
</dbReference>
<evidence type="ECO:0000259" key="6">
    <source>
        <dbReference type="SMART" id="SM01340"/>
    </source>
</evidence>
<reference evidence="8" key="2">
    <citation type="journal article" date="2012" name="PLoS ONE">
        <title>A Deeply Branching Thermophilic Bacterium with an Ancient Acetyl-CoA Pathway Dominates a Subsurface Ecosystem.</title>
        <authorList>
            <person name="Takami H."/>
            <person name="Noguchi H."/>
            <person name="Takaki Y."/>
            <person name="Uchiyama I."/>
            <person name="Toyoda A."/>
            <person name="Nishi S."/>
            <person name="Chee G.-J."/>
            <person name="Arai W."/>
            <person name="Nunoura T."/>
            <person name="Itoh T."/>
            <person name="Hattori M."/>
            <person name="Takai K."/>
        </authorList>
    </citation>
    <scope>NUCLEOTIDE SEQUENCE</scope>
</reference>
<dbReference type="EMBL" id="AP011629">
    <property type="protein sequence ID" value="BAL52490.1"/>
    <property type="molecule type" value="Genomic_DNA"/>
</dbReference>
<dbReference type="SMART" id="SM00853">
    <property type="entry name" value="MutL_C"/>
    <property type="match status" value="1"/>
</dbReference>
<dbReference type="InterPro" id="IPR037198">
    <property type="entry name" value="MutL_C_sf"/>
</dbReference>
<dbReference type="GO" id="GO:0006298">
    <property type="term" value="P:mismatch repair"/>
    <property type="evidence" value="ECO:0007669"/>
    <property type="project" value="UniProtKB-UniRule"/>
</dbReference>
<dbReference type="Pfam" id="PF13589">
    <property type="entry name" value="HATPase_c_3"/>
    <property type="match status" value="1"/>
</dbReference>
<dbReference type="Gene3D" id="3.30.1540.20">
    <property type="entry name" value="MutL, C-terminal domain, dimerisation subdomain"/>
    <property type="match status" value="1"/>
</dbReference>
<feature type="domain" description="MutL C-terminal dimerisation" evidence="5">
    <location>
        <begin position="391"/>
        <end position="538"/>
    </location>
</feature>
<organism evidence="8">
    <name type="scientific">uncultured Acetothermia bacterium</name>
    <dbReference type="NCBI Taxonomy" id="236499"/>
    <lineage>
        <taxon>Bacteria</taxon>
        <taxon>Candidatus Bipolaricaulota</taxon>
        <taxon>environmental samples</taxon>
    </lineage>
</organism>
<dbReference type="InterPro" id="IPR002099">
    <property type="entry name" value="MutL/Mlh/PMS"/>
</dbReference>
<dbReference type="GO" id="GO:0016887">
    <property type="term" value="F:ATP hydrolysis activity"/>
    <property type="evidence" value="ECO:0007669"/>
    <property type="project" value="InterPro"/>
</dbReference>